<dbReference type="InterPro" id="IPR003265">
    <property type="entry name" value="HhH-GPD_domain"/>
</dbReference>
<evidence type="ECO:0000256" key="7">
    <source>
        <dbReference type="ARBA" id="ARBA00023268"/>
    </source>
</evidence>
<dbReference type="Gene3D" id="1.10.1670.10">
    <property type="entry name" value="Helix-hairpin-Helix base-excision DNA repair enzymes (C-terminal)"/>
    <property type="match status" value="1"/>
</dbReference>
<dbReference type="Pfam" id="PF00730">
    <property type="entry name" value="HhH-GPD"/>
    <property type="match status" value="1"/>
</dbReference>
<dbReference type="SUPFAM" id="SSF48150">
    <property type="entry name" value="DNA-glycosylase"/>
    <property type="match status" value="1"/>
</dbReference>
<feature type="domain" description="HhH-GPD" evidence="10">
    <location>
        <begin position="111"/>
        <end position="268"/>
    </location>
</feature>
<reference evidence="11" key="2">
    <citation type="journal article" date="2021" name="PeerJ">
        <title>Extensive microbial diversity within the chicken gut microbiome revealed by metagenomics and culture.</title>
        <authorList>
            <person name="Gilroy R."/>
            <person name="Ravi A."/>
            <person name="Getino M."/>
            <person name="Pursley I."/>
            <person name="Horton D.L."/>
            <person name="Alikhan N.F."/>
            <person name="Baker D."/>
            <person name="Gharbi K."/>
            <person name="Hall N."/>
            <person name="Watson M."/>
            <person name="Adriaenssens E.M."/>
            <person name="Foster-Nyarko E."/>
            <person name="Jarju S."/>
            <person name="Secka A."/>
            <person name="Antonio M."/>
            <person name="Oren A."/>
            <person name="Chaudhuri R.R."/>
            <person name="La Ragione R."/>
            <person name="Hildebrand F."/>
            <person name="Pallen M.J."/>
        </authorList>
    </citation>
    <scope>NUCLEOTIDE SEQUENCE</scope>
    <source>
        <strain evidence="11">CHK121-14286</strain>
    </source>
</reference>
<dbReference type="AlphaFoldDB" id="A0A9D1E3S6"/>
<organism evidence="11 12">
    <name type="scientific">Candidatus Fimimonas gallinarum</name>
    <dbReference type="NCBI Taxonomy" id="2840821"/>
    <lineage>
        <taxon>Bacteria</taxon>
        <taxon>Pseudomonadati</taxon>
        <taxon>Myxococcota</taxon>
        <taxon>Myxococcia</taxon>
        <taxon>Myxococcales</taxon>
        <taxon>Cystobacterineae</taxon>
        <taxon>Myxococcaceae</taxon>
        <taxon>Myxococcaceae incertae sedis</taxon>
        <taxon>Candidatus Fimimonas</taxon>
    </lineage>
</organism>
<evidence type="ECO:0000256" key="4">
    <source>
        <dbReference type="ARBA" id="ARBA00022801"/>
    </source>
</evidence>
<dbReference type="Gene3D" id="3.30.310.260">
    <property type="match status" value="1"/>
</dbReference>
<dbReference type="EC" id="4.2.99.18" evidence="2"/>
<keyword evidence="4" id="KW-0378">Hydrolase</keyword>
<evidence type="ECO:0000256" key="8">
    <source>
        <dbReference type="ARBA" id="ARBA00023295"/>
    </source>
</evidence>
<evidence type="ECO:0000256" key="9">
    <source>
        <dbReference type="ARBA" id="ARBA00044632"/>
    </source>
</evidence>
<comment type="caution">
    <text evidence="11">The sequence shown here is derived from an EMBL/GenBank/DDBJ whole genome shotgun (WGS) entry which is preliminary data.</text>
</comment>
<keyword evidence="7" id="KW-0511">Multifunctional enzyme</keyword>
<evidence type="ECO:0000259" key="10">
    <source>
        <dbReference type="SMART" id="SM00478"/>
    </source>
</evidence>
<dbReference type="GO" id="GO:0008534">
    <property type="term" value="F:oxidized purine nucleobase lesion DNA N-glycosylase activity"/>
    <property type="evidence" value="ECO:0007669"/>
    <property type="project" value="InterPro"/>
</dbReference>
<evidence type="ECO:0000256" key="3">
    <source>
        <dbReference type="ARBA" id="ARBA00022763"/>
    </source>
</evidence>
<evidence type="ECO:0000256" key="5">
    <source>
        <dbReference type="ARBA" id="ARBA00023204"/>
    </source>
</evidence>
<dbReference type="GO" id="GO:0006284">
    <property type="term" value="P:base-excision repair"/>
    <property type="evidence" value="ECO:0007669"/>
    <property type="project" value="InterPro"/>
</dbReference>
<protein>
    <recommendedName>
        <fullName evidence="2">DNA-(apurinic or apyrimidinic site) lyase</fullName>
        <ecNumber evidence="2">4.2.99.18</ecNumber>
    </recommendedName>
</protein>
<dbReference type="PANTHER" id="PTHR10242">
    <property type="entry name" value="8-OXOGUANINE DNA GLYCOSYLASE"/>
    <property type="match status" value="1"/>
</dbReference>
<comment type="similarity">
    <text evidence="1">Belongs to the type-1 OGG1 family.</text>
</comment>
<keyword evidence="3" id="KW-0227">DNA damage</keyword>
<dbReference type="Pfam" id="PF07934">
    <property type="entry name" value="OGG_N"/>
    <property type="match status" value="1"/>
</dbReference>
<dbReference type="EMBL" id="DVHL01000018">
    <property type="protein sequence ID" value="HIR65716.1"/>
    <property type="molecule type" value="Genomic_DNA"/>
</dbReference>
<dbReference type="SMART" id="SM00478">
    <property type="entry name" value="ENDO3c"/>
    <property type="match status" value="1"/>
</dbReference>
<gene>
    <name evidence="11" type="ORF">IAC95_02350</name>
</gene>
<dbReference type="InterPro" id="IPR012904">
    <property type="entry name" value="OGG_N"/>
</dbReference>
<evidence type="ECO:0000313" key="12">
    <source>
        <dbReference type="Proteomes" id="UP000824200"/>
    </source>
</evidence>
<evidence type="ECO:0000256" key="6">
    <source>
        <dbReference type="ARBA" id="ARBA00023239"/>
    </source>
</evidence>
<dbReference type="InterPro" id="IPR011257">
    <property type="entry name" value="DNA_glycosylase"/>
</dbReference>
<dbReference type="Gene3D" id="1.10.340.30">
    <property type="entry name" value="Hypothetical protein, domain 2"/>
    <property type="match status" value="1"/>
</dbReference>
<sequence>MQQFTADKDCFNVADTLECGQIFRYEKLSDGSYAVFSRDKYARLVTEEDVVRVFTDDVDYFRHFLDLDTNYAQKVQRISAISPLMKQACDCGKGIHILNQDLTEMIISFIISANNNIKRIQLIIRRLCDALGEDTPYGKAFPTVEKMAQAPLSLYTSIGAGYRDVYLKETAQRLVNYDLSRLTQADTASARKELLSFKGVGPKVADCILLFGLRRGDVFPVDTWLKKVYHAYFEQGHKDSEISTFFCNLFGQDAGLCQQYLFYFQRKYGQTASNTVK</sequence>
<dbReference type="InterPro" id="IPR023170">
    <property type="entry name" value="HhH_base_excis_C"/>
</dbReference>
<accession>A0A9D1E3S6</accession>
<comment type="catalytic activity">
    <reaction evidence="9">
        <text>2'-deoxyribonucleotide-(2'-deoxyribose 5'-phosphate)-2'-deoxyribonucleotide-DNA = a 3'-end 2'-deoxyribonucleotide-(2,3-dehydro-2,3-deoxyribose 5'-phosphate)-DNA + a 5'-end 5'-phospho-2'-deoxyribonucleoside-DNA + H(+)</text>
        <dbReference type="Rhea" id="RHEA:66592"/>
        <dbReference type="Rhea" id="RHEA-COMP:13180"/>
        <dbReference type="Rhea" id="RHEA-COMP:16897"/>
        <dbReference type="Rhea" id="RHEA-COMP:17067"/>
        <dbReference type="ChEBI" id="CHEBI:15378"/>
        <dbReference type="ChEBI" id="CHEBI:136412"/>
        <dbReference type="ChEBI" id="CHEBI:157695"/>
        <dbReference type="ChEBI" id="CHEBI:167181"/>
        <dbReference type="EC" id="4.2.99.18"/>
    </reaction>
</comment>
<dbReference type="InterPro" id="IPR052054">
    <property type="entry name" value="Oxidative_DNA_repair_enzyme"/>
</dbReference>
<dbReference type="SUPFAM" id="SSF55945">
    <property type="entry name" value="TATA-box binding protein-like"/>
    <property type="match status" value="1"/>
</dbReference>
<evidence type="ECO:0000313" key="11">
    <source>
        <dbReference type="EMBL" id="HIR65716.1"/>
    </source>
</evidence>
<keyword evidence="8" id="KW-0326">Glycosidase</keyword>
<keyword evidence="6" id="KW-0456">Lyase</keyword>
<dbReference type="GO" id="GO:0006289">
    <property type="term" value="P:nucleotide-excision repair"/>
    <property type="evidence" value="ECO:0007669"/>
    <property type="project" value="InterPro"/>
</dbReference>
<keyword evidence="5" id="KW-0234">DNA repair</keyword>
<dbReference type="CDD" id="cd00056">
    <property type="entry name" value="ENDO3c"/>
    <property type="match status" value="1"/>
</dbReference>
<reference evidence="11" key="1">
    <citation type="submission" date="2020-10" db="EMBL/GenBank/DDBJ databases">
        <authorList>
            <person name="Gilroy R."/>
        </authorList>
    </citation>
    <scope>NUCLEOTIDE SEQUENCE</scope>
    <source>
        <strain evidence="11">CHK121-14286</strain>
    </source>
</reference>
<dbReference type="PANTHER" id="PTHR10242:SF2">
    <property type="entry name" value="N-GLYCOSYLASE_DNA LYASE"/>
    <property type="match status" value="1"/>
</dbReference>
<evidence type="ECO:0000256" key="1">
    <source>
        <dbReference type="ARBA" id="ARBA00010679"/>
    </source>
</evidence>
<proteinExistence type="inferred from homology"/>
<dbReference type="Proteomes" id="UP000824200">
    <property type="component" value="Unassembled WGS sequence"/>
</dbReference>
<dbReference type="GO" id="GO:0003684">
    <property type="term" value="F:damaged DNA binding"/>
    <property type="evidence" value="ECO:0007669"/>
    <property type="project" value="InterPro"/>
</dbReference>
<dbReference type="GO" id="GO:0140078">
    <property type="term" value="F:class I DNA-(apurinic or apyrimidinic site) endonuclease activity"/>
    <property type="evidence" value="ECO:0007669"/>
    <property type="project" value="UniProtKB-EC"/>
</dbReference>
<evidence type="ECO:0000256" key="2">
    <source>
        <dbReference type="ARBA" id="ARBA00012720"/>
    </source>
</evidence>
<name>A0A9D1E3S6_9BACT</name>